<dbReference type="InterPro" id="IPR013783">
    <property type="entry name" value="Ig-like_fold"/>
</dbReference>
<feature type="compositionally biased region" description="Low complexity" evidence="1">
    <location>
        <begin position="463"/>
        <end position="477"/>
    </location>
</feature>
<proteinExistence type="predicted"/>
<dbReference type="SMART" id="SM00060">
    <property type="entry name" value="FN3"/>
    <property type="match status" value="2"/>
</dbReference>
<dbReference type="Gene3D" id="2.60.40.10">
    <property type="entry name" value="Immunoglobulins"/>
    <property type="match status" value="1"/>
</dbReference>
<feature type="compositionally biased region" description="Polar residues" evidence="1">
    <location>
        <begin position="353"/>
        <end position="363"/>
    </location>
</feature>
<reference evidence="3" key="1">
    <citation type="journal article" date="2020" name="Nature">
        <title>Giant virus diversity and host interactions through global metagenomics.</title>
        <authorList>
            <person name="Schulz F."/>
            <person name="Roux S."/>
            <person name="Paez-Espino D."/>
            <person name="Jungbluth S."/>
            <person name="Walsh D.A."/>
            <person name="Denef V.J."/>
            <person name="McMahon K.D."/>
            <person name="Konstantinidis K.T."/>
            <person name="Eloe-Fadrosh E.A."/>
            <person name="Kyrpides N.C."/>
            <person name="Woyke T."/>
        </authorList>
    </citation>
    <scope>NUCLEOTIDE SEQUENCE</scope>
    <source>
        <strain evidence="3">GVMAG-S-1101164-72</strain>
    </source>
</reference>
<dbReference type="EMBL" id="MN740759">
    <property type="protein sequence ID" value="QHS81665.1"/>
    <property type="molecule type" value="Genomic_DNA"/>
</dbReference>
<dbReference type="InterPro" id="IPR036116">
    <property type="entry name" value="FN3_sf"/>
</dbReference>
<evidence type="ECO:0000256" key="1">
    <source>
        <dbReference type="SAM" id="MobiDB-lite"/>
    </source>
</evidence>
<feature type="domain" description="Fibronectin type-III" evidence="2">
    <location>
        <begin position="93"/>
        <end position="188"/>
    </location>
</feature>
<dbReference type="CDD" id="cd00063">
    <property type="entry name" value="FN3"/>
    <property type="match status" value="1"/>
</dbReference>
<feature type="region of interest" description="Disordered" evidence="1">
    <location>
        <begin position="393"/>
        <end position="502"/>
    </location>
</feature>
<dbReference type="Pfam" id="PF21722">
    <property type="entry name" value="Gly_rich_2"/>
    <property type="match status" value="1"/>
</dbReference>
<dbReference type="AlphaFoldDB" id="A0A6C0AQV7"/>
<evidence type="ECO:0000313" key="3">
    <source>
        <dbReference type="EMBL" id="QHS81665.1"/>
    </source>
</evidence>
<accession>A0A6C0AQV7</accession>
<dbReference type="InterPro" id="IPR003961">
    <property type="entry name" value="FN3_dom"/>
</dbReference>
<protein>
    <recommendedName>
        <fullName evidence="2">Fibronectin type-III domain-containing protein</fullName>
    </recommendedName>
</protein>
<feature type="compositionally biased region" description="Gly residues" evidence="1">
    <location>
        <begin position="403"/>
        <end position="443"/>
    </location>
</feature>
<feature type="region of interest" description="Disordered" evidence="1">
    <location>
        <begin position="345"/>
        <end position="368"/>
    </location>
</feature>
<dbReference type="SUPFAM" id="SSF49265">
    <property type="entry name" value="Fibronectin type III"/>
    <property type="match status" value="1"/>
</dbReference>
<evidence type="ECO:0000259" key="2">
    <source>
        <dbReference type="PROSITE" id="PS50853"/>
    </source>
</evidence>
<name>A0A6C0AQV7_9ZZZZ</name>
<feature type="compositionally biased region" description="Polar residues" evidence="1">
    <location>
        <begin position="485"/>
        <end position="498"/>
    </location>
</feature>
<dbReference type="InterPro" id="IPR049304">
    <property type="entry name" value="Gly_rich_dom"/>
</dbReference>
<sequence length="510" mass="49737">MSNRNFDASTIIKILKAQNAANNHNRYQSLENASINQLQPNSQTEHYDADVVNEYNAGSQAYYFQGVPITTVMSPVIFPAIAPTGSGSGPIILPGAPTIVDIIPGDGTLVVYFDEGTDGSSPFINYAYSTDGGITFTPFSSAQTSNPLIITTNLTNNTSYNVVIQAITQDGNSPSSNALSGTPLAAPPAPTILSIITGISGTAVVYFSQDPYYPDITGYQYSWGAGYRTASSSISPITITGLSNNVTYTTIVLRANTSSGSSADSNIVSVYITTSLTTIQSFFSATTWIAPSGTTSVEYLIVGGGGGGGGGYDNAGGGGGGAGLVLTASSYIVTPAQQYSITVGTGGAGGQGRSSTVPPAINTSGSSGLPSSFGSIIAAGGVGGYSSRRNNGVVGTQASSSLGTGGGGGGGGDSGAGGGAGGGGNGSAGSAGSRGTGGAGGTGTSKTTSGHAVTYGAGGSGGSNTTTTNGTSGAAFTGNGGGAISATSSQPNPSTLTAGTGGSGIVILTY</sequence>
<dbReference type="PROSITE" id="PS50853">
    <property type="entry name" value="FN3"/>
    <property type="match status" value="1"/>
</dbReference>
<organism evidence="3">
    <name type="scientific">viral metagenome</name>
    <dbReference type="NCBI Taxonomy" id="1070528"/>
    <lineage>
        <taxon>unclassified sequences</taxon>
        <taxon>metagenomes</taxon>
        <taxon>organismal metagenomes</taxon>
    </lineage>
</organism>